<dbReference type="AlphaFoldDB" id="A0A8X7SUP4"/>
<reference evidence="3" key="2">
    <citation type="journal article" date="2019" name="IMA Fungus">
        <title>Genome sequencing and comparison of five Tilletia species to identify candidate genes for the detection of regulated species infecting wheat.</title>
        <authorList>
            <person name="Nguyen H.D.T."/>
            <person name="Sultana T."/>
            <person name="Kesanakurti P."/>
            <person name="Hambleton S."/>
        </authorList>
    </citation>
    <scope>NUCLEOTIDE SEQUENCE</scope>
    <source>
        <strain evidence="3">DAOMC 236426</strain>
    </source>
</reference>
<evidence type="ECO:0000313" key="3">
    <source>
        <dbReference type="EMBL" id="KAE8243389.1"/>
    </source>
</evidence>
<keyword evidence="1" id="KW-0863">Zinc-finger</keyword>
<dbReference type="InterPro" id="IPR007527">
    <property type="entry name" value="Znf_SWIM"/>
</dbReference>
<evidence type="ECO:0000259" key="2">
    <source>
        <dbReference type="PROSITE" id="PS50966"/>
    </source>
</evidence>
<evidence type="ECO:0000256" key="1">
    <source>
        <dbReference type="PROSITE-ProRule" id="PRU00325"/>
    </source>
</evidence>
<keyword evidence="1" id="KW-0479">Metal-binding</keyword>
<accession>A0A8X7SUP4</accession>
<evidence type="ECO:0000313" key="4">
    <source>
        <dbReference type="Proteomes" id="UP000077684"/>
    </source>
</evidence>
<dbReference type="PROSITE" id="PS50966">
    <property type="entry name" value="ZF_SWIM"/>
    <property type="match status" value="1"/>
</dbReference>
<name>A0A8X7SUP4_9BASI</name>
<organism evidence="3 4">
    <name type="scientific">Tilletia controversa</name>
    <name type="common">dwarf bunt fungus</name>
    <dbReference type="NCBI Taxonomy" id="13291"/>
    <lineage>
        <taxon>Eukaryota</taxon>
        <taxon>Fungi</taxon>
        <taxon>Dikarya</taxon>
        <taxon>Basidiomycota</taxon>
        <taxon>Ustilaginomycotina</taxon>
        <taxon>Exobasidiomycetes</taxon>
        <taxon>Tilletiales</taxon>
        <taxon>Tilletiaceae</taxon>
        <taxon>Tilletia</taxon>
    </lineage>
</organism>
<sequence>MIILLAATMDADSNLVILAWALVPTESQATWEWFLQLLLQAFPTVGLPHTTIISDRQKGALAAIKSVLPNTVESYCCWHLAENVKKHYGSEARRIFWHLVYAETKSKFDKVMQTLAQTNKGASIYLGDDAVPHKYWASYAFPGRRFTHVTSNLSEISNSALRRKRELPALQLMEAMYEYEMQHFHDRAKSAALWKQTLAPQPHGMLLAALEQSRKLKCVTASELSGLVRDNNKKQFTVKLAADPKTQLSSCTCGVPDLMLFPCPHVCCLATALKRNAIDYAWPFWHTDHFRSTYSRPYIPVSSDDLPSNNLLPPGVSKKRDDHRRNGWRLVKEARVRIRNWKM</sequence>
<dbReference type="InterPro" id="IPR018289">
    <property type="entry name" value="MULE_transposase_dom"/>
</dbReference>
<dbReference type="PANTHER" id="PTHR31973:SF187">
    <property type="entry name" value="MUTATOR TRANSPOSASE MUDRA PROTEIN"/>
    <property type="match status" value="1"/>
</dbReference>
<comment type="caution">
    <text evidence="3">The sequence shown here is derived from an EMBL/GenBank/DDBJ whole genome shotgun (WGS) entry which is preliminary data.</text>
</comment>
<dbReference type="Proteomes" id="UP000077684">
    <property type="component" value="Unassembled WGS sequence"/>
</dbReference>
<dbReference type="Pfam" id="PF10551">
    <property type="entry name" value="MULE"/>
    <property type="match status" value="1"/>
</dbReference>
<dbReference type="EMBL" id="LWDE02000905">
    <property type="protein sequence ID" value="KAE8243389.1"/>
    <property type="molecule type" value="Genomic_DNA"/>
</dbReference>
<feature type="domain" description="SWIM-type" evidence="2">
    <location>
        <begin position="236"/>
        <end position="274"/>
    </location>
</feature>
<protein>
    <recommendedName>
        <fullName evidence="2">SWIM-type domain-containing protein</fullName>
    </recommendedName>
</protein>
<dbReference type="GO" id="GO:0008270">
    <property type="term" value="F:zinc ion binding"/>
    <property type="evidence" value="ECO:0007669"/>
    <property type="project" value="UniProtKB-KW"/>
</dbReference>
<proteinExistence type="predicted"/>
<reference evidence="3" key="1">
    <citation type="submission" date="2016-04" db="EMBL/GenBank/DDBJ databases">
        <authorList>
            <person name="Nguyen H.D."/>
            <person name="Samba Siva P."/>
            <person name="Cullis J."/>
            <person name="Levesque C.A."/>
            <person name="Hambleton S."/>
        </authorList>
    </citation>
    <scope>NUCLEOTIDE SEQUENCE</scope>
    <source>
        <strain evidence="3">DAOMC 236426</strain>
    </source>
</reference>
<gene>
    <name evidence="3" type="ORF">A4X06_0g6352</name>
</gene>
<keyword evidence="4" id="KW-1185">Reference proteome</keyword>
<dbReference type="PANTHER" id="PTHR31973">
    <property type="entry name" value="POLYPROTEIN, PUTATIVE-RELATED"/>
    <property type="match status" value="1"/>
</dbReference>
<keyword evidence="1" id="KW-0862">Zinc</keyword>